<dbReference type="EMBL" id="HACG01035341">
    <property type="protein sequence ID" value="CEK82206.1"/>
    <property type="molecule type" value="Transcribed_RNA"/>
</dbReference>
<name>A0A0B7AQD5_9EUPU</name>
<protein>
    <submittedName>
        <fullName evidence="1">Uncharacterized protein</fullName>
    </submittedName>
</protein>
<organism evidence="1">
    <name type="scientific">Arion vulgaris</name>
    <dbReference type="NCBI Taxonomy" id="1028688"/>
    <lineage>
        <taxon>Eukaryota</taxon>
        <taxon>Metazoa</taxon>
        <taxon>Spiralia</taxon>
        <taxon>Lophotrochozoa</taxon>
        <taxon>Mollusca</taxon>
        <taxon>Gastropoda</taxon>
        <taxon>Heterobranchia</taxon>
        <taxon>Euthyneura</taxon>
        <taxon>Panpulmonata</taxon>
        <taxon>Eupulmonata</taxon>
        <taxon>Stylommatophora</taxon>
        <taxon>Helicina</taxon>
        <taxon>Arionoidea</taxon>
        <taxon>Arionidae</taxon>
        <taxon>Arion</taxon>
    </lineage>
</organism>
<reference evidence="1" key="1">
    <citation type="submission" date="2014-12" db="EMBL/GenBank/DDBJ databases">
        <title>Insight into the proteome of Arion vulgaris.</title>
        <authorList>
            <person name="Aradska J."/>
            <person name="Bulat T."/>
            <person name="Smidak R."/>
            <person name="Sarate P."/>
            <person name="Gangsoo J."/>
            <person name="Sialana F."/>
            <person name="Bilban M."/>
            <person name="Lubec G."/>
        </authorList>
    </citation>
    <scope>NUCLEOTIDE SEQUENCE</scope>
    <source>
        <tissue evidence="1">Skin</tissue>
    </source>
</reference>
<dbReference type="AlphaFoldDB" id="A0A0B7AQD5"/>
<sequence>MGWSYTSHCVCPTHHHFPLFIIMGHHEFLSNSIISSQSENPFFILCLTIC</sequence>
<proteinExistence type="predicted"/>
<feature type="non-terminal residue" evidence="1">
    <location>
        <position position="50"/>
    </location>
</feature>
<evidence type="ECO:0000313" key="1">
    <source>
        <dbReference type="EMBL" id="CEK82206.1"/>
    </source>
</evidence>
<gene>
    <name evidence="1" type="primary">ORF130190</name>
</gene>
<accession>A0A0B7AQD5</accession>